<reference evidence="2" key="2">
    <citation type="submission" date="2024-07" db="EMBL/GenBank/DDBJ databases">
        <title>Streptomyces haneummycinica sp. nov., a new antibiotic-producing actinobacterium isolated from marine sediment.</title>
        <authorList>
            <person name="Uemura M."/>
            <person name="Hamada M."/>
            <person name="Hirano S."/>
            <person name="Kobayashi K."/>
            <person name="Ohshiro T."/>
            <person name="Kobayashi T."/>
            <person name="Terahara T."/>
        </authorList>
    </citation>
    <scope>NUCLEOTIDE SEQUENCE</scope>
    <source>
        <strain evidence="2">KM77-8</strain>
    </source>
</reference>
<sequence length="106" mass="10917">MSPRTQPTGPELVIGETGRGPAAPGGVDPWDPADGRPDPMEGGAGKRPSWLRPTGATDLEPSTTPARYGRVTSAGNTGIGVFRDTDSGHPEPVTADTRNSPSVVIE</sequence>
<accession>A0AAT9HUK3</accession>
<evidence type="ECO:0000313" key="2">
    <source>
        <dbReference type="EMBL" id="BFO21201.1"/>
    </source>
</evidence>
<feature type="region of interest" description="Disordered" evidence="1">
    <location>
        <begin position="1"/>
        <end position="106"/>
    </location>
</feature>
<dbReference type="AlphaFoldDB" id="A0AAT9HUK3"/>
<reference evidence="2" key="1">
    <citation type="submission" date="2024-06" db="EMBL/GenBank/DDBJ databases">
        <authorList>
            <consortium name="consrtm"/>
            <person name="Uemura M."/>
            <person name="Terahara T."/>
        </authorList>
    </citation>
    <scope>NUCLEOTIDE SEQUENCE</scope>
    <source>
        <strain evidence="2">KM77-8</strain>
    </source>
</reference>
<gene>
    <name evidence="2" type="ORF">SHKM778_75890</name>
</gene>
<organism evidence="2">
    <name type="scientific">Streptomyces haneummycinicus</name>
    <dbReference type="NCBI Taxonomy" id="3074435"/>
    <lineage>
        <taxon>Bacteria</taxon>
        <taxon>Bacillati</taxon>
        <taxon>Actinomycetota</taxon>
        <taxon>Actinomycetes</taxon>
        <taxon>Kitasatosporales</taxon>
        <taxon>Streptomycetaceae</taxon>
        <taxon>Streptomyces</taxon>
    </lineage>
</organism>
<proteinExistence type="predicted"/>
<protein>
    <submittedName>
        <fullName evidence="2">Uncharacterized protein</fullName>
    </submittedName>
</protein>
<name>A0AAT9HUK3_9ACTN</name>
<evidence type="ECO:0000256" key="1">
    <source>
        <dbReference type="SAM" id="MobiDB-lite"/>
    </source>
</evidence>
<dbReference type="EMBL" id="AP035768">
    <property type="protein sequence ID" value="BFO21201.1"/>
    <property type="molecule type" value="Genomic_DNA"/>
</dbReference>
<feature type="compositionally biased region" description="Polar residues" evidence="1">
    <location>
        <begin position="96"/>
        <end position="106"/>
    </location>
</feature>